<organism evidence="3 4">
    <name type="scientific">Calothrix parasitica NIES-267</name>
    <dbReference type="NCBI Taxonomy" id="1973488"/>
    <lineage>
        <taxon>Bacteria</taxon>
        <taxon>Bacillati</taxon>
        <taxon>Cyanobacteriota</taxon>
        <taxon>Cyanophyceae</taxon>
        <taxon>Nostocales</taxon>
        <taxon>Calotrichaceae</taxon>
        <taxon>Calothrix</taxon>
    </lineage>
</organism>
<dbReference type="AlphaFoldDB" id="A0A1Z4LLY3"/>
<feature type="coiled-coil region" evidence="1">
    <location>
        <begin position="61"/>
        <end position="95"/>
    </location>
</feature>
<protein>
    <submittedName>
        <fullName evidence="3">Uncharacterized protein</fullName>
    </submittedName>
</protein>
<name>A0A1Z4LLY3_9CYAN</name>
<proteinExistence type="predicted"/>
<keyword evidence="4" id="KW-1185">Reference proteome</keyword>
<dbReference type="OrthoDB" id="483551at2"/>
<keyword evidence="1" id="KW-0175">Coiled coil</keyword>
<dbReference type="Proteomes" id="UP000218418">
    <property type="component" value="Chromosome"/>
</dbReference>
<evidence type="ECO:0000313" key="4">
    <source>
        <dbReference type="Proteomes" id="UP000218418"/>
    </source>
</evidence>
<keyword evidence="2" id="KW-0812">Transmembrane</keyword>
<reference evidence="3 4" key="1">
    <citation type="submission" date="2017-06" db="EMBL/GenBank/DDBJ databases">
        <title>Genome sequencing of cyanobaciteial culture collection at National Institute for Environmental Studies (NIES).</title>
        <authorList>
            <person name="Hirose Y."/>
            <person name="Shimura Y."/>
            <person name="Fujisawa T."/>
            <person name="Nakamura Y."/>
            <person name="Kawachi M."/>
        </authorList>
    </citation>
    <scope>NUCLEOTIDE SEQUENCE [LARGE SCALE GENOMIC DNA]</scope>
    <source>
        <strain evidence="3 4">NIES-267</strain>
    </source>
</reference>
<keyword evidence="2" id="KW-0472">Membrane</keyword>
<evidence type="ECO:0000313" key="3">
    <source>
        <dbReference type="EMBL" id="BAY82257.1"/>
    </source>
</evidence>
<feature type="transmembrane region" description="Helical" evidence="2">
    <location>
        <begin position="7"/>
        <end position="27"/>
    </location>
</feature>
<sequence length="241" mass="26252">MKLANPLYYPIAVLAGGVVLVAGVRFIGLPNFVALPAAAAVATGGAAVIKSREPDLQKIAQQQIENELQTLRTSAKNLAQKAESLRQEANQLLSHGSFEMDLLVAVQGACQRAIELPIKLDELGRRIHGANSLLSVNDLQQQLQEVENKRSSSSGIARQNLDQLSNSLQRNIELAKEGQNARTAQMTSLYTLIQDSAGILQQIQNKLRTADLTDIQQINELQASTDELTSLQDNFAFLVKK</sequence>
<gene>
    <name evidence="3" type="ORF">NIES267_17360</name>
</gene>
<keyword evidence="2" id="KW-1133">Transmembrane helix</keyword>
<dbReference type="EMBL" id="AP018227">
    <property type="protein sequence ID" value="BAY82257.1"/>
    <property type="molecule type" value="Genomic_DNA"/>
</dbReference>
<evidence type="ECO:0000256" key="1">
    <source>
        <dbReference type="SAM" id="Coils"/>
    </source>
</evidence>
<accession>A0A1Z4LLY3</accession>
<evidence type="ECO:0000256" key="2">
    <source>
        <dbReference type="SAM" id="Phobius"/>
    </source>
</evidence>